<evidence type="ECO:0000313" key="2">
    <source>
        <dbReference type="Proteomes" id="UP001239994"/>
    </source>
</evidence>
<dbReference type="EMBL" id="JAROKS010000019">
    <property type="protein sequence ID" value="KAK1792620.1"/>
    <property type="molecule type" value="Genomic_DNA"/>
</dbReference>
<organism evidence="1 2">
    <name type="scientific">Electrophorus voltai</name>
    <dbReference type="NCBI Taxonomy" id="2609070"/>
    <lineage>
        <taxon>Eukaryota</taxon>
        <taxon>Metazoa</taxon>
        <taxon>Chordata</taxon>
        <taxon>Craniata</taxon>
        <taxon>Vertebrata</taxon>
        <taxon>Euteleostomi</taxon>
        <taxon>Actinopterygii</taxon>
        <taxon>Neopterygii</taxon>
        <taxon>Teleostei</taxon>
        <taxon>Ostariophysi</taxon>
        <taxon>Gymnotiformes</taxon>
        <taxon>Gymnotoidei</taxon>
        <taxon>Gymnotidae</taxon>
        <taxon>Electrophorus</taxon>
    </lineage>
</organism>
<keyword evidence="2" id="KW-1185">Reference proteome</keyword>
<evidence type="ECO:0000313" key="1">
    <source>
        <dbReference type="EMBL" id="KAK1792620.1"/>
    </source>
</evidence>
<proteinExistence type="predicted"/>
<accession>A0AAD8Z768</accession>
<dbReference type="Proteomes" id="UP001239994">
    <property type="component" value="Unassembled WGS sequence"/>
</dbReference>
<gene>
    <name evidence="1" type="ORF">P4O66_012550</name>
</gene>
<name>A0AAD8Z768_9TELE</name>
<sequence>MQQVSSSARGLLAGAKYLALLPEDTEQAREDKRRATHTFAHMKDAFLGRNMANMGNARFTCLAQDLEKLLQVGEAEEEGQPEGLTEDPGDSGMDTMVVKEPSMDQEVESYNERQEFHYDSCSVARSEHTLFSHHSMEELPLEALSDMESEYSIDSCMEVEASPVPKPMKGTHHSKVCALPHRPSRKVQVSSGTHRPRVYASPCKSVRTVRVPMAPEPVAGGSSGEP</sequence>
<comment type="caution">
    <text evidence="1">The sequence shown here is derived from an EMBL/GenBank/DDBJ whole genome shotgun (WGS) entry which is preliminary data.</text>
</comment>
<dbReference type="AlphaFoldDB" id="A0AAD8Z768"/>
<reference evidence="1" key="1">
    <citation type="submission" date="2023-03" db="EMBL/GenBank/DDBJ databases">
        <title>Electrophorus voltai genome.</title>
        <authorList>
            <person name="Bian C."/>
        </authorList>
    </citation>
    <scope>NUCLEOTIDE SEQUENCE</scope>
    <source>
        <strain evidence="1">CB-2022</strain>
        <tissue evidence="1">Muscle</tissue>
    </source>
</reference>
<protein>
    <submittedName>
        <fullName evidence="1">Uncharacterized protein</fullName>
    </submittedName>
</protein>